<proteinExistence type="predicted"/>
<reference evidence="1" key="1">
    <citation type="submission" date="2022-04" db="EMBL/GenBank/DDBJ databases">
        <title>Genome of the entomopathogenic fungus Entomophthora muscae.</title>
        <authorList>
            <person name="Elya C."/>
            <person name="Lovett B.R."/>
            <person name="Lee E."/>
            <person name="Macias A.M."/>
            <person name="Hajek A.E."/>
            <person name="De Bivort B.L."/>
            <person name="Kasson M.T."/>
            <person name="De Fine Licht H.H."/>
            <person name="Stajich J.E."/>
        </authorList>
    </citation>
    <scope>NUCLEOTIDE SEQUENCE</scope>
    <source>
        <strain evidence="1">Berkeley</strain>
    </source>
</reference>
<accession>A0ACC2RPP4</accession>
<sequence>MYSQPQQPPTPVVYLAQPQPQPQSMPMPMPKPSPVVVVSPQLGGCCDGGAHLFEDEYTTCGIIWAVVCFPVGLICCYADRYSRCRKCRTRRD</sequence>
<organism evidence="1 2">
    <name type="scientific">Entomophthora muscae</name>
    <dbReference type="NCBI Taxonomy" id="34485"/>
    <lineage>
        <taxon>Eukaryota</taxon>
        <taxon>Fungi</taxon>
        <taxon>Fungi incertae sedis</taxon>
        <taxon>Zoopagomycota</taxon>
        <taxon>Entomophthoromycotina</taxon>
        <taxon>Entomophthoromycetes</taxon>
        <taxon>Entomophthorales</taxon>
        <taxon>Entomophthoraceae</taxon>
        <taxon>Entomophthora</taxon>
    </lineage>
</organism>
<evidence type="ECO:0000313" key="2">
    <source>
        <dbReference type="Proteomes" id="UP001165960"/>
    </source>
</evidence>
<keyword evidence="2" id="KW-1185">Reference proteome</keyword>
<comment type="caution">
    <text evidence="1">The sequence shown here is derived from an EMBL/GenBank/DDBJ whole genome shotgun (WGS) entry which is preliminary data.</text>
</comment>
<dbReference type="EMBL" id="QTSX02006876">
    <property type="protein sequence ID" value="KAJ9052016.1"/>
    <property type="molecule type" value="Genomic_DNA"/>
</dbReference>
<name>A0ACC2RPP4_9FUNG</name>
<dbReference type="Proteomes" id="UP001165960">
    <property type="component" value="Unassembled WGS sequence"/>
</dbReference>
<protein>
    <submittedName>
        <fullName evidence="1">Uncharacterized protein</fullName>
    </submittedName>
</protein>
<gene>
    <name evidence="1" type="ORF">DSO57_1038431</name>
</gene>
<evidence type="ECO:0000313" key="1">
    <source>
        <dbReference type="EMBL" id="KAJ9052016.1"/>
    </source>
</evidence>